<protein>
    <submittedName>
        <fullName evidence="1">Uncharacterized protein</fullName>
    </submittedName>
</protein>
<evidence type="ECO:0000313" key="1">
    <source>
        <dbReference type="EMBL" id="CAB0034180.1"/>
    </source>
</evidence>
<dbReference type="EMBL" id="CADCXV010000734">
    <property type="protein sequence ID" value="CAB0034180.1"/>
    <property type="molecule type" value="Genomic_DNA"/>
</dbReference>
<reference evidence="1 2" key="1">
    <citation type="submission" date="2020-02" db="EMBL/GenBank/DDBJ databases">
        <authorList>
            <person name="Ferguson B K."/>
        </authorList>
    </citation>
    <scope>NUCLEOTIDE SEQUENCE [LARGE SCALE GENOMIC DNA]</scope>
</reference>
<name>A0A6H5IFB9_9HYME</name>
<accession>A0A6H5IFB9</accession>
<evidence type="ECO:0000313" key="2">
    <source>
        <dbReference type="Proteomes" id="UP000479190"/>
    </source>
</evidence>
<dbReference type="AlphaFoldDB" id="A0A6H5IFB9"/>
<keyword evidence="2" id="KW-1185">Reference proteome</keyword>
<organism evidence="1 2">
    <name type="scientific">Trichogramma brassicae</name>
    <dbReference type="NCBI Taxonomy" id="86971"/>
    <lineage>
        <taxon>Eukaryota</taxon>
        <taxon>Metazoa</taxon>
        <taxon>Ecdysozoa</taxon>
        <taxon>Arthropoda</taxon>
        <taxon>Hexapoda</taxon>
        <taxon>Insecta</taxon>
        <taxon>Pterygota</taxon>
        <taxon>Neoptera</taxon>
        <taxon>Endopterygota</taxon>
        <taxon>Hymenoptera</taxon>
        <taxon>Apocrita</taxon>
        <taxon>Proctotrupomorpha</taxon>
        <taxon>Chalcidoidea</taxon>
        <taxon>Trichogrammatidae</taxon>
        <taxon>Trichogramma</taxon>
    </lineage>
</organism>
<dbReference type="Proteomes" id="UP000479190">
    <property type="component" value="Unassembled WGS sequence"/>
</dbReference>
<sequence>MQLVYSVCVYYCCSRARARDSNYESAMATTTRSGIANLVYVQQLYENYEKDRRPRQSAAQVAVCSDRLKFFCARSTLLDKLRLVSTCHTCWICAERVYVCVCVRLCILFDRFVVIPRESLIRNMYCSHSRGRCTRVYTKHSTRQLIEKTYLRVVYMLLTRAAVELQQRLEYHPHSRKLRCGSVYAL</sequence>
<gene>
    <name evidence="1" type="ORF">TBRA_LOCUS6078</name>
</gene>
<proteinExistence type="predicted"/>